<dbReference type="InterPro" id="IPR004622">
    <property type="entry name" value="DNA_pol_HolB"/>
</dbReference>
<gene>
    <name evidence="2" type="ORF">OFAG_00646</name>
</gene>
<dbReference type="PANTHER" id="PTHR11669:SF8">
    <property type="entry name" value="DNA POLYMERASE III SUBUNIT DELTA"/>
    <property type="match status" value="1"/>
</dbReference>
<comment type="caution">
    <text evidence="2">The sequence shown here is derived from an EMBL/GenBank/DDBJ whole genome shotgun (WGS) entry which is preliminary data.</text>
</comment>
<dbReference type="NCBIfam" id="TIGR00678">
    <property type="entry name" value="holB"/>
    <property type="match status" value="1"/>
</dbReference>
<dbReference type="Gene3D" id="3.40.50.300">
    <property type="entry name" value="P-loop containing nucleotide triphosphate hydrolases"/>
    <property type="match status" value="1"/>
</dbReference>
<accession>C3X2Q7</accession>
<dbReference type="GO" id="GO:0009360">
    <property type="term" value="C:DNA polymerase III complex"/>
    <property type="evidence" value="ECO:0007669"/>
    <property type="project" value="InterPro"/>
</dbReference>
<feature type="region of interest" description="Disordered" evidence="1">
    <location>
        <begin position="99"/>
        <end position="119"/>
    </location>
</feature>
<dbReference type="GO" id="GO:0003677">
    <property type="term" value="F:DNA binding"/>
    <property type="evidence" value="ECO:0007669"/>
    <property type="project" value="InterPro"/>
</dbReference>
<dbReference type="GO" id="GO:0008408">
    <property type="term" value="F:3'-5' exonuclease activity"/>
    <property type="evidence" value="ECO:0007669"/>
    <property type="project" value="InterPro"/>
</dbReference>
<dbReference type="Pfam" id="PF13177">
    <property type="entry name" value="DNA_pol3_delta2"/>
    <property type="match status" value="1"/>
</dbReference>
<dbReference type="EMBL" id="ACDP02000023">
    <property type="protein sequence ID" value="EEO27493.1"/>
    <property type="molecule type" value="Genomic_DNA"/>
</dbReference>
<sequence>MQTVENTENPVYPWHTANWRHLERMKSKLPHALLFYGPAGTGVETFAETFAKAMLCENRQPDGHACGACHSCHWFSQYAHPDYRQILPETLEIARGINQADKPVSDDEPAAGKSSKEPSRKIGIDKVRSLADFINVSTHRGGLRIVFVYPAEAMTSESSNALLKMLEEPPANTLFILATSHLDALLPTIVSRCSKLAFPMPEKSVAEIWLKEQGIDDAGIWLAGQGGAPLAALAEAQNGSSENMTMLLDELAAPGDSGLLKTAEKLQKVPMADLITWHQRWLYDLLALRLTGKGRYYPGYRPAQEALANRADIPRLLDLLKKVNERKKTADHPLVPRLALEDMLLDYRKIFAP</sequence>
<dbReference type="RefSeq" id="WP_005876532.1">
    <property type="nucleotide sequence ID" value="NZ_CABMNL010000001.1"/>
</dbReference>
<dbReference type="AlphaFoldDB" id="C3X2Q7"/>
<reference evidence="2" key="1">
    <citation type="submission" date="2011-10" db="EMBL/GenBank/DDBJ databases">
        <title>The Genome Sequence of Oxalobacter formigenes HOxBLS.</title>
        <authorList>
            <consortium name="The Broad Institute Genome Sequencing Platform"/>
            <person name="Earl A."/>
            <person name="Ward D."/>
            <person name="Feldgarden M."/>
            <person name="Gevers D."/>
            <person name="Allison M.J."/>
            <person name="Humphrey S."/>
            <person name="Young S.K."/>
            <person name="Zeng Q."/>
            <person name="Gargeya S."/>
            <person name="Fitzgerald M."/>
            <person name="Haas B."/>
            <person name="Abouelleil A."/>
            <person name="Alvarado L."/>
            <person name="Arachchi H.M."/>
            <person name="Berlin A."/>
            <person name="Brown A."/>
            <person name="Chapman S.B."/>
            <person name="Chen Z."/>
            <person name="Dunbar C."/>
            <person name="Freedman E."/>
            <person name="Gearin G."/>
            <person name="Goldberg J."/>
            <person name="Griggs A."/>
            <person name="Gujja S."/>
            <person name="Heiman D."/>
            <person name="Howarth C."/>
            <person name="Larson L."/>
            <person name="Lui A."/>
            <person name="MacDonald P.J.P."/>
            <person name="Montmayeur A."/>
            <person name="Murphy C."/>
            <person name="Neiman D."/>
            <person name="Pearson M."/>
            <person name="Priest M."/>
            <person name="Roberts A."/>
            <person name="Saif S."/>
            <person name="Shea T."/>
            <person name="Shenoy N."/>
            <person name="Sisk P."/>
            <person name="Stolte C."/>
            <person name="Sykes S."/>
            <person name="Wortman J."/>
            <person name="Nusbaum C."/>
            <person name="Birren B."/>
        </authorList>
    </citation>
    <scope>NUCLEOTIDE SEQUENCE [LARGE SCALE GENOMIC DNA]</scope>
    <source>
        <strain evidence="2">HOxBLS</strain>
    </source>
</reference>
<dbReference type="InterPro" id="IPR050238">
    <property type="entry name" value="DNA_Rep/Repair_Clamp_Loader"/>
</dbReference>
<dbReference type="Proteomes" id="UP000003973">
    <property type="component" value="Unassembled WGS sequence"/>
</dbReference>
<evidence type="ECO:0000313" key="3">
    <source>
        <dbReference type="Proteomes" id="UP000003973"/>
    </source>
</evidence>
<dbReference type="InterPro" id="IPR027417">
    <property type="entry name" value="P-loop_NTPase"/>
</dbReference>
<dbReference type="SUPFAM" id="SSF52540">
    <property type="entry name" value="P-loop containing nucleoside triphosphate hydrolases"/>
    <property type="match status" value="1"/>
</dbReference>
<organism evidence="2 3">
    <name type="scientific">Oxalobacter paraformigenes</name>
    <dbReference type="NCBI Taxonomy" id="556268"/>
    <lineage>
        <taxon>Bacteria</taxon>
        <taxon>Pseudomonadati</taxon>
        <taxon>Pseudomonadota</taxon>
        <taxon>Betaproteobacteria</taxon>
        <taxon>Burkholderiales</taxon>
        <taxon>Oxalobacteraceae</taxon>
        <taxon>Oxalobacter</taxon>
    </lineage>
</organism>
<proteinExistence type="predicted"/>
<keyword evidence="3" id="KW-1185">Reference proteome</keyword>
<evidence type="ECO:0000313" key="2">
    <source>
        <dbReference type="EMBL" id="EEO27493.1"/>
    </source>
</evidence>
<protein>
    <submittedName>
        <fullName evidence="2">DNA polymerase III, delta' subunit</fullName>
    </submittedName>
</protein>
<dbReference type="eggNOG" id="COG0470">
    <property type="taxonomic scope" value="Bacteria"/>
</dbReference>
<dbReference type="HOGENOM" id="CLU_006229_4_3_4"/>
<dbReference type="GO" id="GO:0006261">
    <property type="term" value="P:DNA-templated DNA replication"/>
    <property type="evidence" value="ECO:0007669"/>
    <property type="project" value="TreeGrafter"/>
</dbReference>
<name>C3X2Q7_9BURK</name>
<dbReference type="PANTHER" id="PTHR11669">
    <property type="entry name" value="REPLICATION FACTOR C / DNA POLYMERASE III GAMMA-TAU SUBUNIT"/>
    <property type="match status" value="1"/>
</dbReference>
<dbReference type="GO" id="GO:0003887">
    <property type="term" value="F:DNA-directed DNA polymerase activity"/>
    <property type="evidence" value="ECO:0007669"/>
    <property type="project" value="UniProtKB-KW"/>
</dbReference>
<evidence type="ECO:0000256" key="1">
    <source>
        <dbReference type="SAM" id="MobiDB-lite"/>
    </source>
</evidence>